<keyword evidence="1" id="KW-0812">Transmembrane</keyword>
<dbReference type="KEGG" id="llh:I41_16320"/>
<keyword evidence="1" id="KW-1133">Transmembrane helix</keyword>
<dbReference type="AlphaFoldDB" id="A0A517TVQ6"/>
<dbReference type="EMBL" id="CP036339">
    <property type="protein sequence ID" value="QDT72454.1"/>
    <property type="molecule type" value="Genomic_DNA"/>
</dbReference>
<feature type="transmembrane region" description="Helical" evidence="1">
    <location>
        <begin position="6"/>
        <end position="25"/>
    </location>
</feature>
<name>A0A517TVQ6_9BACT</name>
<dbReference type="PROSITE" id="PS51257">
    <property type="entry name" value="PROKAR_LIPOPROTEIN"/>
    <property type="match status" value="1"/>
</dbReference>
<gene>
    <name evidence="2" type="ORF">I41_16320</name>
</gene>
<evidence type="ECO:0000313" key="2">
    <source>
        <dbReference type="EMBL" id="QDT72454.1"/>
    </source>
</evidence>
<protein>
    <submittedName>
        <fullName evidence="2">Uncharacterized protein</fullName>
    </submittedName>
</protein>
<evidence type="ECO:0000256" key="1">
    <source>
        <dbReference type="SAM" id="Phobius"/>
    </source>
</evidence>
<feature type="transmembrane region" description="Helical" evidence="1">
    <location>
        <begin position="106"/>
        <end position="125"/>
    </location>
</feature>
<accession>A0A517TVQ6</accession>
<sequence length="149" mass="16463">MAKYVRYALATICFAASVGCLALRWRSCERWEILNGPIYVTQSRMLNLQSFSGTGLILLVSENMGVSPSWIYTPMGRPETRHDNVSQRMKSHGSFGSLGPAVYFPLWYPALISALAGVGVLRFRLRFSIRSALCTTTIVAVLIGMAVIL</sequence>
<organism evidence="2 3">
    <name type="scientific">Lacipirellula limnantheis</name>
    <dbReference type="NCBI Taxonomy" id="2528024"/>
    <lineage>
        <taxon>Bacteria</taxon>
        <taxon>Pseudomonadati</taxon>
        <taxon>Planctomycetota</taxon>
        <taxon>Planctomycetia</taxon>
        <taxon>Pirellulales</taxon>
        <taxon>Lacipirellulaceae</taxon>
        <taxon>Lacipirellula</taxon>
    </lineage>
</organism>
<feature type="transmembrane region" description="Helical" evidence="1">
    <location>
        <begin position="132"/>
        <end position="148"/>
    </location>
</feature>
<reference evidence="2 3" key="1">
    <citation type="submission" date="2019-02" db="EMBL/GenBank/DDBJ databases">
        <title>Deep-cultivation of Planctomycetes and their phenomic and genomic characterization uncovers novel biology.</title>
        <authorList>
            <person name="Wiegand S."/>
            <person name="Jogler M."/>
            <person name="Boedeker C."/>
            <person name="Pinto D."/>
            <person name="Vollmers J."/>
            <person name="Rivas-Marin E."/>
            <person name="Kohn T."/>
            <person name="Peeters S.H."/>
            <person name="Heuer A."/>
            <person name="Rast P."/>
            <person name="Oberbeckmann S."/>
            <person name="Bunk B."/>
            <person name="Jeske O."/>
            <person name="Meyerdierks A."/>
            <person name="Storesund J.E."/>
            <person name="Kallscheuer N."/>
            <person name="Luecker S."/>
            <person name="Lage O.M."/>
            <person name="Pohl T."/>
            <person name="Merkel B.J."/>
            <person name="Hornburger P."/>
            <person name="Mueller R.-W."/>
            <person name="Bruemmer F."/>
            <person name="Labrenz M."/>
            <person name="Spormann A.M."/>
            <person name="Op den Camp H."/>
            <person name="Overmann J."/>
            <person name="Amann R."/>
            <person name="Jetten M.S.M."/>
            <person name="Mascher T."/>
            <person name="Medema M.H."/>
            <person name="Devos D.P."/>
            <person name="Kaster A.-K."/>
            <person name="Ovreas L."/>
            <person name="Rohde M."/>
            <person name="Galperin M.Y."/>
            <person name="Jogler C."/>
        </authorList>
    </citation>
    <scope>NUCLEOTIDE SEQUENCE [LARGE SCALE GENOMIC DNA]</scope>
    <source>
        <strain evidence="2 3">I41</strain>
    </source>
</reference>
<keyword evidence="3" id="KW-1185">Reference proteome</keyword>
<proteinExistence type="predicted"/>
<evidence type="ECO:0000313" key="3">
    <source>
        <dbReference type="Proteomes" id="UP000317909"/>
    </source>
</evidence>
<keyword evidence="1" id="KW-0472">Membrane</keyword>
<dbReference type="Proteomes" id="UP000317909">
    <property type="component" value="Chromosome"/>
</dbReference>